<evidence type="ECO:0000259" key="2">
    <source>
        <dbReference type="Pfam" id="PF13439"/>
    </source>
</evidence>
<name>A0A3A1WPL8_9HYPH</name>
<dbReference type="InterPro" id="IPR028098">
    <property type="entry name" value="Glyco_trans_4-like_N"/>
</dbReference>
<accession>A0A3A1WPL8</accession>
<dbReference type="AlphaFoldDB" id="A0A3A1WPL8"/>
<evidence type="ECO:0000259" key="1">
    <source>
        <dbReference type="Pfam" id="PF00534"/>
    </source>
</evidence>
<reference evidence="4" key="1">
    <citation type="submission" date="2018-09" db="EMBL/GenBank/DDBJ databases">
        <authorList>
            <person name="Tuo L."/>
        </authorList>
    </citation>
    <scope>NUCLEOTIDE SEQUENCE [LARGE SCALE GENOMIC DNA]</scope>
    <source>
        <strain evidence="4">M2BS4Y-1</strain>
    </source>
</reference>
<keyword evidence="3" id="KW-0808">Transferase</keyword>
<comment type="caution">
    <text evidence="3">The sequence shown here is derived from an EMBL/GenBank/DDBJ whole genome shotgun (WGS) entry which is preliminary data.</text>
</comment>
<gene>
    <name evidence="3" type="ORF">D3218_04830</name>
</gene>
<sequence length="357" mass="39077">MQANSTADPKPSIRVAQVAPTIFPVPPKDHGGTERVIHDLSIALRDLGVEVTLFAPADSATDVPLVGIWPSLLSLEASHGQVPPSIPAVLEAARMEDLRLRLDAFDIVHCHGEFFHAALLGERRRHSLTTIHWRVDELDREIFFRTFPDLPVAAISAAQAAMLPASNRAGVVHHGIRRDRYAMGDGSGGYLAFVGRMTDQKRPDRAIRVARAAGRPIRLAGTVDVGNPTYFEREVRPLLSAEATYVGPLGDRAKGELLGGAEALLFPVDWPEPFGLVMIEAMACGTPVVAWDRGSVREVVEDGVTGFVVGSEEEAVAALARARRLDRAAVRRRFEERFTAERMATDYLALYRRLLEA</sequence>
<dbReference type="OrthoDB" id="9801573at2"/>
<dbReference type="PANTHER" id="PTHR12526">
    <property type="entry name" value="GLYCOSYLTRANSFERASE"/>
    <property type="match status" value="1"/>
</dbReference>
<dbReference type="Pfam" id="PF00534">
    <property type="entry name" value="Glycos_transf_1"/>
    <property type="match status" value="1"/>
</dbReference>
<dbReference type="Pfam" id="PF13439">
    <property type="entry name" value="Glyco_transf_4"/>
    <property type="match status" value="1"/>
</dbReference>
<feature type="domain" description="Glycosyl transferase family 1" evidence="1">
    <location>
        <begin position="190"/>
        <end position="322"/>
    </location>
</feature>
<dbReference type="RefSeq" id="WP_119538762.1">
    <property type="nucleotide sequence ID" value="NZ_QYRN01000002.1"/>
</dbReference>
<keyword evidence="4" id="KW-1185">Reference proteome</keyword>
<evidence type="ECO:0000313" key="3">
    <source>
        <dbReference type="EMBL" id="RIY02685.1"/>
    </source>
</evidence>
<protein>
    <submittedName>
        <fullName evidence="3">Glycosyltransferase family 4 protein</fullName>
    </submittedName>
</protein>
<dbReference type="Gene3D" id="3.40.50.2000">
    <property type="entry name" value="Glycogen Phosphorylase B"/>
    <property type="match status" value="2"/>
</dbReference>
<organism evidence="3 4">
    <name type="scientific">Aureimonas flava</name>
    <dbReference type="NCBI Taxonomy" id="2320271"/>
    <lineage>
        <taxon>Bacteria</taxon>
        <taxon>Pseudomonadati</taxon>
        <taxon>Pseudomonadota</taxon>
        <taxon>Alphaproteobacteria</taxon>
        <taxon>Hyphomicrobiales</taxon>
        <taxon>Aurantimonadaceae</taxon>
        <taxon>Aureimonas</taxon>
    </lineage>
</organism>
<dbReference type="SUPFAM" id="SSF53756">
    <property type="entry name" value="UDP-Glycosyltransferase/glycogen phosphorylase"/>
    <property type="match status" value="1"/>
</dbReference>
<dbReference type="PANTHER" id="PTHR12526:SF595">
    <property type="entry name" value="BLL5217 PROTEIN"/>
    <property type="match status" value="1"/>
</dbReference>
<dbReference type="CDD" id="cd03802">
    <property type="entry name" value="GT4_AviGT4-like"/>
    <property type="match status" value="1"/>
</dbReference>
<dbReference type="EMBL" id="QYRN01000002">
    <property type="protein sequence ID" value="RIY02685.1"/>
    <property type="molecule type" value="Genomic_DNA"/>
</dbReference>
<dbReference type="InterPro" id="IPR001296">
    <property type="entry name" value="Glyco_trans_1"/>
</dbReference>
<evidence type="ECO:0000313" key="4">
    <source>
        <dbReference type="Proteomes" id="UP000265750"/>
    </source>
</evidence>
<dbReference type="Proteomes" id="UP000265750">
    <property type="component" value="Unassembled WGS sequence"/>
</dbReference>
<dbReference type="GO" id="GO:0016757">
    <property type="term" value="F:glycosyltransferase activity"/>
    <property type="evidence" value="ECO:0007669"/>
    <property type="project" value="InterPro"/>
</dbReference>
<feature type="domain" description="Glycosyltransferase subfamily 4-like N-terminal" evidence="2">
    <location>
        <begin position="31"/>
        <end position="141"/>
    </location>
</feature>
<proteinExistence type="predicted"/>